<protein>
    <submittedName>
        <fullName evidence="2">Uncharacterized protein</fullName>
    </submittedName>
</protein>
<name>A0A067JKA8_JATCU</name>
<dbReference type="Proteomes" id="UP000027138">
    <property type="component" value="Unassembled WGS sequence"/>
</dbReference>
<dbReference type="AlphaFoldDB" id="A0A067JKA8"/>
<evidence type="ECO:0000256" key="1">
    <source>
        <dbReference type="SAM" id="MobiDB-lite"/>
    </source>
</evidence>
<feature type="region of interest" description="Disordered" evidence="1">
    <location>
        <begin position="17"/>
        <end position="51"/>
    </location>
</feature>
<gene>
    <name evidence="2" type="ORF">JCGZ_25608</name>
</gene>
<organism evidence="2 3">
    <name type="scientific">Jatropha curcas</name>
    <name type="common">Barbados nut</name>
    <dbReference type="NCBI Taxonomy" id="180498"/>
    <lineage>
        <taxon>Eukaryota</taxon>
        <taxon>Viridiplantae</taxon>
        <taxon>Streptophyta</taxon>
        <taxon>Embryophyta</taxon>
        <taxon>Tracheophyta</taxon>
        <taxon>Spermatophyta</taxon>
        <taxon>Magnoliopsida</taxon>
        <taxon>eudicotyledons</taxon>
        <taxon>Gunneridae</taxon>
        <taxon>Pentapetalae</taxon>
        <taxon>rosids</taxon>
        <taxon>fabids</taxon>
        <taxon>Malpighiales</taxon>
        <taxon>Euphorbiaceae</taxon>
        <taxon>Crotonoideae</taxon>
        <taxon>Jatropheae</taxon>
        <taxon>Jatropha</taxon>
    </lineage>
</organism>
<sequence>MSESPHRVEVVGTRIVDGALRKQPHAPEREEQSESSGGACAQERGRTTTRFGQSVDRRSFFLLRQAVTTNSHFQRCCMYLRPLCKLKPPSKNSWQWL</sequence>
<reference evidence="2 3" key="1">
    <citation type="journal article" date="2014" name="PLoS ONE">
        <title>Global Analysis of Gene Expression Profiles in Physic Nut (Jatropha curcas L.) Seedlings Exposed to Salt Stress.</title>
        <authorList>
            <person name="Zhang L."/>
            <person name="Zhang C."/>
            <person name="Wu P."/>
            <person name="Chen Y."/>
            <person name="Li M."/>
            <person name="Jiang H."/>
            <person name="Wu G."/>
        </authorList>
    </citation>
    <scope>NUCLEOTIDE SEQUENCE [LARGE SCALE GENOMIC DNA]</scope>
    <source>
        <strain evidence="3">cv. GZQX0401</strain>
        <tissue evidence="2">Young leaves</tissue>
    </source>
</reference>
<keyword evidence="3" id="KW-1185">Reference proteome</keyword>
<dbReference type="EMBL" id="KK915127">
    <property type="protein sequence ID" value="KDP24312.1"/>
    <property type="molecule type" value="Genomic_DNA"/>
</dbReference>
<accession>A0A067JKA8</accession>
<evidence type="ECO:0000313" key="2">
    <source>
        <dbReference type="EMBL" id="KDP24312.1"/>
    </source>
</evidence>
<proteinExistence type="predicted"/>
<evidence type="ECO:0000313" key="3">
    <source>
        <dbReference type="Proteomes" id="UP000027138"/>
    </source>
</evidence>